<dbReference type="AlphaFoldDB" id="A0AB39KNI4"/>
<dbReference type="InterPro" id="IPR036927">
    <property type="entry name" value="Cyt_c_oxase-like_su1_sf"/>
</dbReference>
<proteinExistence type="predicted"/>
<gene>
    <name evidence="2" type="ORF">ABOZ73_10370</name>
</gene>
<feature type="transmembrane region" description="Helical" evidence="1">
    <location>
        <begin position="39"/>
        <end position="59"/>
    </location>
</feature>
<evidence type="ECO:0008006" key="3">
    <source>
        <dbReference type="Google" id="ProtNLM"/>
    </source>
</evidence>
<keyword evidence="1" id="KW-0812">Transmembrane</keyword>
<reference evidence="2" key="1">
    <citation type="submission" date="2024-06" db="EMBL/GenBank/DDBJ databases">
        <title>Caulobacter inopinatus, sp. nov.</title>
        <authorList>
            <person name="Donachie S.P."/>
        </authorList>
    </citation>
    <scope>NUCLEOTIDE SEQUENCE</scope>
    <source>
        <strain evidence="2">73W</strain>
    </source>
</reference>
<feature type="transmembrane region" description="Helical" evidence="1">
    <location>
        <begin position="71"/>
        <end position="90"/>
    </location>
</feature>
<organism evidence="2">
    <name type="scientific">Caulobacter sp. 73W</name>
    <dbReference type="NCBI Taxonomy" id="3161137"/>
    <lineage>
        <taxon>Bacteria</taxon>
        <taxon>Pseudomonadati</taxon>
        <taxon>Pseudomonadota</taxon>
        <taxon>Alphaproteobacteria</taxon>
        <taxon>Caulobacterales</taxon>
        <taxon>Caulobacteraceae</taxon>
        <taxon>Caulobacter</taxon>
    </lineage>
</organism>
<accession>A0AB39KNI4</accession>
<evidence type="ECO:0000313" key="2">
    <source>
        <dbReference type="EMBL" id="XDO95229.1"/>
    </source>
</evidence>
<keyword evidence="1" id="KW-0472">Membrane</keyword>
<protein>
    <recommendedName>
        <fullName evidence="3">Cytochrome-c oxidase</fullName>
    </recommendedName>
</protein>
<sequence length="126" mass="13145">MSRLSMAFFTVGALCGLIGMGWGVYMGASHDHSTFPAHAHLNLLGWVSLFLMGGFYAFLGDRAPAKLGWANFILSAVGAITMAPALALLLKGNPGMEPAVGVTSLIAFAGMITFVVAVLGAWRKTA</sequence>
<dbReference type="RefSeq" id="WP_369058081.1">
    <property type="nucleotide sequence ID" value="NZ_CP158375.1"/>
</dbReference>
<name>A0AB39KNI4_9CAUL</name>
<dbReference type="EMBL" id="CP158375">
    <property type="protein sequence ID" value="XDO95229.1"/>
    <property type="molecule type" value="Genomic_DNA"/>
</dbReference>
<dbReference type="SUPFAM" id="SSF81442">
    <property type="entry name" value="Cytochrome c oxidase subunit I-like"/>
    <property type="match status" value="1"/>
</dbReference>
<dbReference type="Gene3D" id="1.20.210.10">
    <property type="entry name" value="Cytochrome c oxidase-like, subunit I domain"/>
    <property type="match status" value="1"/>
</dbReference>
<keyword evidence="1" id="KW-1133">Transmembrane helix</keyword>
<evidence type="ECO:0000256" key="1">
    <source>
        <dbReference type="SAM" id="Phobius"/>
    </source>
</evidence>
<feature type="transmembrane region" description="Helical" evidence="1">
    <location>
        <begin position="102"/>
        <end position="122"/>
    </location>
</feature>